<dbReference type="Proteomes" id="UP000050741">
    <property type="component" value="Unassembled WGS sequence"/>
</dbReference>
<dbReference type="PANTHER" id="PTHR11668:SF514">
    <property type="entry name" value="SERINE_THREONINE-PROTEIN PHOSPHATASE"/>
    <property type="match status" value="1"/>
</dbReference>
<comment type="catalytic activity">
    <reaction evidence="6">
        <text>O-phospho-L-seryl-[protein] + H2O = L-seryl-[protein] + phosphate</text>
        <dbReference type="Rhea" id="RHEA:20629"/>
        <dbReference type="Rhea" id="RHEA-COMP:9863"/>
        <dbReference type="Rhea" id="RHEA-COMP:11604"/>
        <dbReference type="ChEBI" id="CHEBI:15377"/>
        <dbReference type="ChEBI" id="CHEBI:29999"/>
        <dbReference type="ChEBI" id="CHEBI:43474"/>
        <dbReference type="ChEBI" id="CHEBI:83421"/>
        <dbReference type="EC" id="3.1.3.16"/>
    </reaction>
</comment>
<protein>
    <recommendedName>
        <fullName evidence="1">protein-serine/threonine phosphatase</fullName>
        <ecNumber evidence="1">3.1.3.16</ecNumber>
    </recommendedName>
</protein>
<reference evidence="10" key="3">
    <citation type="submission" date="2016-06" db="UniProtKB">
        <authorList>
            <consortium name="WormBaseParasite"/>
        </authorList>
    </citation>
    <scope>IDENTIFICATION</scope>
</reference>
<evidence type="ECO:0000256" key="1">
    <source>
        <dbReference type="ARBA" id="ARBA00013081"/>
    </source>
</evidence>
<evidence type="ECO:0000256" key="3">
    <source>
        <dbReference type="ARBA" id="ARBA00022801"/>
    </source>
</evidence>
<keyword evidence="4" id="KW-0904">Protein phosphatase</keyword>
<dbReference type="InterPro" id="IPR029052">
    <property type="entry name" value="Metallo-depent_PP-like"/>
</dbReference>
<dbReference type="PROSITE" id="PS00125">
    <property type="entry name" value="SER_THR_PHOSPHATASE"/>
    <property type="match status" value="1"/>
</dbReference>
<dbReference type="Pfam" id="PF16891">
    <property type="entry name" value="STPPase_N"/>
    <property type="match status" value="1"/>
</dbReference>
<dbReference type="InterPro" id="IPR031675">
    <property type="entry name" value="STPPase_N"/>
</dbReference>
<dbReference type="InterPro" id="IPR006186">
    <property type="entry name" value="Ser/Thr-sp_prot-phosphatase"/>
</dbReference>
<accession>A0A183BJK4</accession>
<evidence type="ECO:0000256" key="6">
    <source>
        <dbReference type="ARBA" id="ARBA00047761"/>
    </source>
</evidence>
<dbReference type="Gene3D" id="3.60.21.10">
    <property type="match status" value="1"/>
</dbReference>
<dbReference type="Pfam" id="PF00149">
    <property type="entry name" value="Metallophos"/>
    <property type="match status" value="1"/>
</dbReference>
<keyword evidence="5" id="KW-0464">Manganese</keyword>
<proteinExistence type="predicted"/>
<keyword evidence="2" id="KW-0479">Metal-binding</keyword>
<evidence type="ECO:0000256" key="4">
    <source>
        <dbReference type="ARBA" id="ARBA00022912"/>
    </source>
</evidence>
<evidence type="ECO:0000256" key="5">
    <source>
        <dbReference type="ARBA" id="ARBA00023211"/>
    </source>
</evidence>
<dbReference type="PRINTS" id="PR00114">
    <property type="entry name" value="STPHPHTASE"/>
</dbReference>
<evidence type="ECO:0000259" key="8">
    <source>
        <dbReference type="PROSITE" id="PS00125"/>
    </source>
</evidence>
<evidence type="ECO:0000256" key="2">
    <source>
        <dbReference type="ARBA" id="ARBA00022723"/>
    </source>
</evidence>
<reference evidence="9" key="2">
    <citation type="submission" date="2014-05" db="EMBL/GenBank/DDBJ databases">
        <title>The genome and life-stage specific transcriptomes of Globodera pallida elucidate key aspects of plant parasitism by a cyst nematode.</title>
        <authorList>
            <person name="Cotton J.A."/>
            <person name="Lilley C.J."/>
            <person name="Jones L.M."/>
            <person name="Kikuchi T."/>
            <person name="Reid A.J."/>
            <person name="Thorpe P."/>
            <person name="Tsai I.J."/>
            <person name="Beasley H."/>
            <person name="Blok V."/>
            <person name="Cock P.J.A."/>
            <person name="Van den Akker S.E."/>
            <person name="Holroyd N."/>
            <person name="Hunt M."/>
            <person name="Mantelin S."/>
            <person name="Naghra H."/>
            <person name="Pain A."/>
            <person name="Palomares-Rius J.E."/>
            <person name="Zarowiecki M."/>
            <person name="Berriman M."/>
            <person name="Jones J.T."/>
            <person name="Urwin P.E."/>
        </authorList>
    </citation>
    <scope>NUCLEOTIDE SEQUENCE [LARGE SCALE GENOMIC DNA]</scope>
    <source>
        <strain evidence="9">Lindley</strain>
    </source>
</reference>
<sequence length="127" mass="14498">MALNNAQLDSIIDRIQNVPYLLLATWINELEIRQLCKTTTHVLMGQPTLVEIQPPVVACGDIHGQFSDLKRILASEGHPSDTKYLFLGDFVDRAWRPQSYFWPTRPSTPDNFTLLRGNHEISSINHK</sequence>
<dbReference type="SUPFAM" id="SSF56300">
    <property type="entry name" value="Metallo-dependent phosphatases"/>
    <property type="match status" value="1"/>
</dbReference>
<dbReference type="EC" id="3.1.3.16" evidence="1"/>
<dbReference type="GO" id="GO:0005737">
    <property type="term" value="C:cytoplasm"/>
    <property type="evidence" value="ECO:0007669"/>
    <property type="project" value="TreeGrafter"/>
</dbReference>
<dbReference type="InterPro" id="IPR050341">
    <property type="entry name" value="PP1_catalytic_subunit"/>
</dbReference>
<evidence type="ECO:0000313" key="9">
    <source>
        <dbReference type="Proteomes" id="UP000050741"/>
    </source>
</evidence>
<keyword evidence="3" id="KW-0378">Hydrolase</keyword>
<feature type="domain" description="Serine/threonine specific protein phosphatases" evidence="8">
    <location>
        <begin position="115"/>
        <end position="120"/>
    </location>
</feature>
<organism evidence="9 10">
    <name type="scientific">Globodera pallida</name>
    <name type="common">Potato cyst nematode worm</name>
    <name type="synonym">Heterodera pallida</name>
    <dbReference type="NCBI Taxonomy" id="36090"/>
    <lineage>
        <taxon>Eukaryota</taxon>
        <taxon>Metazoa</taxon>
        <taxon>Ecdysozoa</taxon>
        <taxon>Nematoda</taxon>
        <taxon>Chromadorea</taxon>
        <taxon>Rhabditida</taxon>
        <taxon>Tylenchina</taxon>
        <taxon>Tylenchomorpha</taxon>
        <taxon>Tylenchoidea</taxon>
        <taxon>Heteroderidae</taxon>
        <taxon>Heteroderinae</taxon>
        <taxon>Globodera</taxon>
    </lineage>
</organism>
<dbReference type="GO" id="GO:0004722">
    <property type="term" value="F:protein serine/threonine phosphatase activity"/>
    <property type="evidence" value="ECO:0007669"/>
    <property type="project" value="UniProtKB-EC"/>
</dbReference>
<dbReference type="GO" id="GO:0046872">
    <property type="term" value="F:metal ion binding"/>
    <property type="evidence" value="ECO:0007669"/>
    <property type="project" value="UniProtKB-KW"/>
</dbReference>
<keyword evidence="9" id="KW-1185">Reference proteome</keyword>
<dbReference type="WBParaSite" id="GPLIN_000078300">
    <property type="protein sequence ID" value="GPLIN_000078300"/>
    <property type="gene ID" value="GPLIN_000078300"/>
</dbReference>
<name>A0A183BJK4_GLOPA</name>
<dbReference type="PANTHER" id="PTHR11668">
    <property type="entry name" value="SERINE/THREONINE PROTEIN PHOSPHATASE"/>
    <property type="match status" value="1"/>
</dbReference>
<reference evidence="9" key="1">
    <citation type="submission" date="2013-12" db="EMBL/GenBank/DDBJ databases">
        <authorList>
            <person name="Aslett M."/>
        </authorList>
    </citation>
    <scope>NUCLEOTIDE SEQUENCE [LARGE SCALE GENOMIC DNA]</scope>
    <source>
        <strain evidence="9">Lindley</strain>
    </source>
</reference>
<dbReference type="InterPro" id="IPR004843">
    <property type="entry name" value="Calcineurin-like_PHP"/>
</dbReference>
<evidence type="ECO:0000256" key="7">
    <source>
        <dbReference type="ARBA" id="ARBA00048336"/>
    </source>
</evidence>
<evidence type="ECO:0000313" key="10">
    <source>
        <dbReference type="WBParaSite" id="GPLIN_000078300"/>
    </source>
</evidence>
<dbReference type="GO" id="GO:0005634">
    <property type="term" value="C:nucleus"/>
    <property type="evidence" value="ECO:0007669"/>
    <property type="project" value="TreeGrafter"/>
</dbReference>
<dbReference type="AlphaFoldDB" id="A0A183BJK4"/>
<comment type="catalytic activity">
    <reaction evidence="7">
        <text>O-phospho-L-threonyl-[protein] + H2O = L-threonyl-[protein] + phosphate</text>
        <dbReference type="Rhea" id="RHEA:47004"/>
        <dbReference type="Rhea" id="RHEA-COMP:11060"/>
        <dbReference type="Rhea" id="RHEA-COMP:11605"/>
        <dbReference type="ChEBI" id="CHEBI:15377"/>
        <dbReference type="ChEBI" id="CHEBI:30013"/>
        <dbReference type="ChEBI" id="CHEBI:43474"/>
        <dbReference type="ChEBI" id="CHEBI:61977"/>
        <dbReference type="EC" id="3.1.3.16"/>
    </reaction>
</comment>